<dbReference type="Proteomes" id="UP000243681">
    <property type="component" value="Chromosome 1"/>
</dbReference>
<organism evidence="1 2">
    <name type="scientific">Eimeria tenella</name>
    <name type="common">Coccidian parasite</name>
    <dbReference type="NCBI Taxonomy" id="5802"/>
    <lineage>
        <taxon>Eukaryota</taxon>
        <taxon>Sar</taxon>
        <taxon>Alveolata</taxon>
        <taxon>Apicomplexa</taxon>
        <taxon>Conoidasida</taxon>
        <taxon>Coccidia</taxon>
        <taxon>Eucoccidiorida</taxon>
        <taxon>Eimeriorina</taxon>
        <taxon>Eimeriidae</taxon>
        <taxon>Eimeria</taxon>
    </lineage>
</organism>
<name>C8TDM1_EIMTE</name>
<accession>C8TDM1</accession>
<dbReference type="EMBL" id="AM269894">
    <property type="protein sequence ID" value="CAK51357.1"/>
    <property type="molecule type" value="Genomic_DNA"/>
</dbReference>
<evidence type="ECO:0000313" key="1">
    <source>
        <dbReference type="EMBL" id="CAK51357.1"/>
    </source>
</evidence>
<gene>
    <name evidence="1" type="ORF">e1012e08.tmp0241</name>
</gene>
<proteinExistence type="predicted"/>
<sequence length="797" mass="87856">MTGPVDAAEKCHGRLPLTRVSSWRSRERRCSSVAPEQVQPNADAAQWHRSRFSASCGSVLSEETAIVLRRIAEWERAVMGLWQTRRLGCNDSYWLLGCYATAAANAAEKCHGRLPLTRVSSWRSRERRRSSVAPEQVQPNADAAQWHRSRFSASCGSVLSEETAIVLRRIAECERAVMVLWQTRSEQKTERLTALFWRSQDDLGAVILIGCWAAMRLQRQTLQKSATGDCHSRVCRRGAPENAGLGCSDSYSVLGCNETSATNAAEKCHGRLPLTRVSSWRSRERRCSSVAPEQVQRLGCSDSYSVLGCNETSATNAAEKCHGRLPLTRVSSWRSSERRCSSVAPEQVQPVDAAEKCHGRLPLTRVSSWRSRERRCSSVAPEQVQRLGCSDSYSVLGCNETSATNAAEKCHGRLPLTRVSSERSRERRCSSVAPEQVQRLGCSDSYSVLGCNETSATNAAEKCHGRLPLTRVSSWRSRERRCSSVAPEQVQPVDAAEKCHGRLPLTRVSSWRSSERRCSSGTPEQVQPVDAAEKCHGRLPLTRVSSWRSSERRRSSVAPEQVQRELRRLLLCCGALLSAKEQSWDCGRRAVNRKQKGSRHYSGDDRTGRRCRKVPRAIATHACVVVALQRTQVQLRGTGAGSAGRRCRKVPRAIATHACVVVALQGTQVQLSGTGAGSAGRRCRKVPRAIATHACVVVALQRTQVQLSGTGAGSAGRRCRKVPRAIATHACVVVALPASAGAAQWHRSRFSASCGCVLSEETAIVLRRIAECERAVMGLWQTRSEQKTERLTALFWR</sequence>
<dbReference type="AlphaFoldDB" id="C8TDM1"/>
<reference evidence="1 2" key="1">
    <citation type="journal article" date="2007" name="Genome Res.">
        <title>Sequencing and analysis of chromosome 1 of Eimeria tenella reveals a unique segmental organization.</title>
        <authorList>
            <person name="Ling K.H."/>
            <person name="Rajandream M.A."/>
            <person name="Rivailler P."/>
            <person name="Ivens A."/>
            <person name="Yap S.J."/>
            <person name="Madeira A.M.B.N."/>
            <person name="Mungall K."/>
            <person name="Billington K."/>
            <person name="Yee W.Y."/>
            <person name="Bankier A.T."/>
            <person name="Carroll F."/>
            <person name="Durham A.M."/>
            <person name="Peters N."/>
            <person name="Loo S.S."/>
            <person name="Mat-Isa M.N."/>
            <person name="Novaes J."/>
            <person name="Quail M."/>
            <person name="Rosli R."/>
            <person name="Shamsudin M.N."/>
            <person name="Sobreira T.J.P."/>
            <person name="Tivey A.R."/>
            <person name="Wai S.F."/>
            <person name="White S."/>
            <person name="Wu X."/>
            <person name="Kerhornou A.X."/>
            <person name="Blake D."/>
            <person name="Mohamed R."/>
            <person name="Shirley M."/>
            <person name="Gruber A."/>
            <person name="Berriman M."/>
            <person name="Tomley F."/>
            <person name="Dear P.H."/>
            <person name="Wan K.L."/>
        </authorList>
    </citation>
    <scope>NUCLEOTIDE SEQUENCE [LARGE SCALE GENOMIC DNA]</scope>
    <source>
        <strain evidence="1 2">Houghton</strain>
    </source>
</reference>
<evidence type="ECO:0000313" key="2">
    <source>
        <dbReference type="Proteomes" id="UP000243681"/>
    </source>
</evidence>
<protein>
    <submittedName>
        <fullName evidence="1">Uncharacterized protein</fullName>
    </submittedName>
</protein>